<name>A0A2W2GLC5_9ACTN</name>
<evidence type="ECO:0000313" key="3">
    <source>
        <dbReference type="Proteomes" id="UP000248544"/>
    </source>
</evidence>
<dbReference type="EMBL" id="POUA01000221">
    <property type="protein sequence ID" value="PZG38100.1"/>
    <property type="molecule type" value="Genomic_DNA"/>
</dbReference>
<keyword evidence="3" id="KW-1185">Reference proteome</keyword>
<gene>
    <name evidence="2" type="ORF">C1I98_24650</name>
</gene>
<evidence type="ECO:0000256" key="1">
    <source>
        <dbReference type="SAM" id="MobiDB-lite"/>
    </source>
</evidence>
<feature type="region of interest" description="Disordered" evidence="1">
    <location>
        <begin position="138"/>
        <end position="164"/>
    </location>
</feature>
<dbReference type="Proteomes" id="UP000248544">
    <property type="component" value="Unassembled WGS sequence"/>
</dbReference>
<dbReference type="AlphaFoldDB" id="A0A2W2GLC5"/>
<accession>A0A2W2GLC5</accession>
<proteinExistence type="predicted"/>
<evidence type="ECO:0000313" key="2">
    <source>
        <dbReference type="EMBL" id="PZG38100.1"/>
    </source>
</evidence>
<protein>
    <submittedName>
        <fullName evidence="2">Uncharacterized protein</fullName>
    </submittedName>
</protein>
<comment type="caution">
    <text evidence="2">The sequence shown here is derived from an EMBL/GenBank/DDBJ whole genome shotgun (WGS) entry which is preliminary data.</text>
</comment>
<dbReference type="RefSeq" id="WP_111169810.1">
    <property type="nucleotide sequence ID" value="NZ_POUA01000221.1"/>
</dbReference>
<organism evidence="2 3">
    <name type="scientific">Spongiactinospora gelatinilytica</name>
    <dbReference type="NCBI Taxonomy" id="2666298"/>
    <lineage>
        <taxon>Bacteria</taxon>
        <taxon>Bacillati</taxon>
        <taxon>Actinomycetota</taxon>
        <taxon>Actinomycetes</taxon>
        <taxon>Streptosporangiales</taxon>
        <taxon>Streptosporangiaceae</taxon>
        <taxon>Spongiactinospora</taxon>
    </lineage>
</organism>
<feature type="compositionally biased region" description="Low complexity" evidence="1">
    <location>
        <begin position="140"/>
        <end position="152"/>
    </location>
</feature>
<sequence>MLICRWGLARLRRDVQAAPVLLEWLRHHIAPAGGTGERVSGSREAPVPLRLDVLCMIYDGAVPIHGEDDDQVGPPSIPSTLKAWTWLICEHRGLTYPVTASVAELADLLLRHAEWAAAREWIADMMHEVGRLRRCAAAPTGSRRGGSTCSGSAYHAGAAAQRKP</sequence>
<reference evidence="2 3" key="1">
    <citation type="submission" date="2018-01" db="EMBL/GenBank/DDBJ databases">
        <title>Draft genome sequence of Sphaerisporangium sp. 7K107.</title>
        <authorList>
            <person name="Sahin N."/>
            <person name="Saygin H."/>
            <person name="Ay H."/>
        </authorList>
    </citation>
    <scope>NUCLEOTIDE SEQUENCE [LARGE SCALE GENOMIC DNA]</scope>
    <source>
        <strain evidence="2 3">7K107</strain>
    </source>
</reference>